<organism evidence="6 7">
    <name type="scientific">Pandoraea fibrosis</name>
    <dbReference type="NCBI Taxonomy" id="1891094"/>
    <lineage>
        <taxon>Bacteria</taxon>
        <taxon>Pseudomonadati</taxon>
        <taxon>Pseudomonadota</taxon>
        <taxon>Betaproteobacteria</taxon>
        <taxon>Burkholderiales</taxon>
        <taxon>Burkholderiaceae</taxon>
        <taxon>Pandoraea</taxon>
    </lineage>
</organism>
<dbReference type="InterPro" id="IPR036390">
    <property type="entry name" value="WH_DNA-bd_sf"/>
</dbReference>
<dbReference type="RefSeq" id="WP_150598599.1">
    <property type="nucleotide sequence ID" value="NZ_CABPRW010000001.1"/>
</dbReference>
<dbReference type="Gene3D" id="1.10.10.10">
    <property type="entry name" value="Winged helix-like DNA-binding domain superfamily/Winged helix DNA-binding domain"/>
    <property type="match status" value="1"/>
</dbReference>
<dbReference type="Gene3D" id="3.40.190.10">
    <property type="entry name" value="Periplasmic binding protein-like II"/>
    <property type="match status" value="2"/>
</dbReference>
<dbReference type="Proteomes" id="UP000382577">
    <property type="component" value="Unassembled WGS sequence"/>
</dbReference>
<evidence type="ECO:0000259" key="5">
    <source>
        <dbReference type="PROSITE" id="PS50931"/>
    </source>
</evidence>
<dbReference type="PANTHER" id="PTHR30118:SF15">
    <property type="entry name" value="TRANSCRIPTIONAL REGULATORY PROTEIN"/>
    <property type="match status" value="1"/>
</dbReference>
<dbReference type="GO" id="GO:0003677">
    <property type="term" value="F:DNA binding"/>
    <property type="evidence" value="ECO:0007669"/>
    <property type="project" value="UniProtKB-KW"/>
</dbReference>
<name>A0A5E4S3S4_9BURK</name>
<evidence type="ECO:0000256" key="1">
    <source>
        <dbReference type="ARBA" id="ARBA00009437"/>
    </source>
</evidence>
<gene>
    <name evidence="6" type="ORF">PFI31113_00557</name>
</gene>
<sequence length="302" mass="33339">MEYPDLNFLYVVEALMAERSVSRAAQRLGLTQPAVSHALGRLRTRFGDDLFVRAGAVMAPTPTGERVADGVARALALIRQDVLDARAFEPADTRRTFSVCLSDMGMIVLLPRLLAALAEHAPMATLRPIQVPAAELGVALQDGELDLAIGYLDRMGEHLHQQRLFTRSLVGIRRAPASKRGRGGRAARMDAETFMSTRHVVAATLAMTNELLAKELRKRGTRLNVGVEVPYLLAVPSLVANSDFIAVIPNELADLFGKMAHVDAFDLPIALPDLTVRQFWHPRFHNDAAHRWFRKLVAEALR</sequence>
<dbReference type="PANTHER" id="PTHR30118">
    <property type="entry name" value="HTH-TYPE TRANSCRIPTIONAL REGULATOR LEUO-RELATED"/>
    <property type="match status" value="1"/>
</dbReference>
<keyword evidence="4" id="KW-0804">Transcription</keyword>
<evidence type="ECO:0000256" key="4">
    <source>
        <dbReference type="ARBA" id="ARBA00023163"/>
    </source>
</evidence>
<dbReference type="PRINTS" id="PR00039">
    <property type="entry name" value="HTHLYSR"/>
</dbReference>
<evidence type="ECO:0000256" key="3">
    <source>
        <dbReference type="ARBA" id="ARBA00023125"/>
    </source>
</evidence>
<dbReference type="Pfam" id="PF00126">
    <property type="entry name" value="HTH_1"/>
    <property type="match status" value="1"/>
</dbReference>
<comment type="similarity">
    <text evidence="1">Belongs to the LysR transcriptional regulatory family.</text>
</comment>
<dbReference type="InterPro" id="IPR000847">
    <property type="entry name" value="LysR_HTH_N"/>
</dbReference>
<evidence type="ECO:0000313" key="7">
    <source>
        <dbReference type="Proteomes" id="UP000382577"/>
    </source>
</evidence>
<reference evidence="6 7" key="1">
    <citation type="submission" date="2019-08" db="EMBL/GenBank/DDBJ databases">
        <authorList>
            <person name="Peeters C."/>
        </authorList>
    </citation>
    <scope>NUCLEOTIDE SEQUENCE [LARGE SCALE GENOMIC DNA]</scope>
    <source>
        <strain evidence="6 7">LMG 31113</strain>
    </source>
</reference>
<dbReference type="SUPFAM" id="SSF53850">
    <property type="entry name" value="Periplasmic binding protein-like II"/>
    <property type="match status" value="1"/>
</dbReference>
<dbReference type="EMBL" id="CABPRW010000001">
    <property type="protein sequence ID" value="VVD70045.1"/>
    <property type="molecule type" value="Genomic_DNA"/>
</dbReference>
<keyword evidence="2" id="KW-0805">Transcription regulation</keyword>
<dbReference type="InterPro" id="IPR005119">
    <property type="entry name" value="LysR_subst-bd"/>
</dbReference>
<accession>A0A5E4S3S4</accession>
<dbReference type="GO" id="GO:0003700">
    <property type="term" value="F:DNA-binding transcription factor activity"/>
    <property type="evidence" value="ECO:0007669"/>
    <property type="project" value="InterPro"/>
</dbReference>
<proteinExistence type="inferred from homology"/>
<dbReference type="AlphaFoldDB" id="A0A5E4S3S4"/>
<dbReference type="InterPro" id="IPR050389">
    <property type="entry name" value="LysR-type_TF"/>
</dbReference>
<evidence type="ECO:0000256" key="2">
    <source>
        <dbReference type="ARBA" id="ARBA00023015"/>
    </source>
</evidence>
<dbReference type="SUPFAM" id="SSF46785">
    <property type="entry name" value="Winged helix' DNA-binding domain"/>
    <property type="match status" value="1"/>
</dbReference>
<keyword evidence="3" id="KW-0238">DNA-binding</keyword>
<feature type="domain" description="HTH lysR-type" evidence="5">
    <location>
        <begin position="4"/>
        <end position="61"/>
    </location>
</feature>
<dbReference type="OrthoDB" id="8583877at2"/>
<dbReference type="InterPro" id="IPR036388">
    <property type="entry name" value="WH-like_DNA-bd_sf"/>
</dbReference>
<protein>
    <submittedName>
        <fullName evidence="6">LysR family transcriptional regulator</fullName>
    </submittedName>
</protein>
<dbReference type="Pfam" id="PF03466">
    <property type="entry name" value="LysR_substrate"/>
    <property type="match status" value="1"/>
</dbReference>
<evidence type="ECO:0000313" key="6">
    <source>
        <dbReference type="EMBL" id="VVD70045.1"/>
    </source>
</evidence>
<dbReference type="PROSITE" id="PS50931">
    <property type="entry name" value="HTH_LYSR"/>
    <property type="match status" value="1"/>
</dbReference>